<evidence type="ECO:0000259" key="5">
    <source>
        <dbReference type="SMART" id="SM00576"/>
    </source>
</evidence>
<dbReference type="Pfam" id="PF07524">
    <property type="entry name" value="Bromo_TP"/>
    <property type="match status" value="1"/>
</dbReference>
<keyword evidence="7" id="KW-1185">Reference proteome</keyword>
<keyword evidence="2" id="KW-0805">Transcription regulation</keyword>
<organism evidence="6 7">
    <name type="scientific">Fraxinus pennsylvanica</name>
    <dbReference type="NCBI Taxonomy" id="56036"/>
    <lineage>
        <taxon>Eukaryota</taxon>
        <taxon>Viridiplantae</taxon>
        <taxon>Streptophyta</taxon>
        <taxon>Embryophyta</taxon>
        <taxon>Tracheophyta</taxon>
        <taxon>Spermatophyta</taxon>
        <taxon>Magnoliopsida</taxon>
        <taxon>eudicotyledons</taxon>
        <taxon>Gunneridae</taxon>
        <taxon>Pentapetalae</taxon>
        <taxon>asterids</taxon>
        <taxon>lamiids</taxon>
        <taxon>Lamiales</taxon>
        <taxon>Oleaceae</taxon>
        <taxon>Oleeae</taxon>
        <taxon>Fraxinus</taxon>
    </lineage>
</organism>
<dbReference type="SMART" id="SM00576">
    <property type="entry name" value="BTP"/>
    <property type="match status" value="1"/>
</dbReference>
<evidence type="ECO:0000256" key="4">
    <source>
        <dbReference type="ARBA" id="ARBA00023242"/>
    </source>
</evidence>
<evidence type="ECO:0000256" key="3">
    <source>
        <dbReference type="ARBA" id="ARBA00023163"/>
    </source>
</evidence>
<name>A0AAD1YZM5_9LAMI</name>
<dbReference type="InterPro" id="IPR009072">
    <property type="entry name" value="Histone-fold"/>
</dbReference>
<evidence type="ECO:0000313" key="7">
    <source>
        <dbReference type="Proteomes" id="UP000834106"/>
    </source>
</evidence>
<dbReference type="GO" id="GO:0046982">
    <property type="term" value="F:protein heterodimerization activity"/>
    <property type="evidence" value="ECO:0007669"/>
    <property type="project" value="InterPro"/>
</dbReference>
<evidence type="ECO:0000256" key="2">
    <source>
        <dbReference type="ARBA" id="ARBA00023015"/>
    </source>
</evidence>
<feature type="domain" description="Bromodomain associated" evidence="5">
    <location>
        <begin position="28"/>
        <end position="104"/>
    </location>
</feature>
<keyword evidence="3" id="KW-0804">Transcription</keyword>
<gene>
    <name evidence="6" type="ORF">FPE_LOCUS6130</name>
</gene>
<dbReference type="EMBL" id="OU503038">
    <property type="protein sequence ID" value="CAI9758700.1"/>
    <property type="molecule type" value="Genomic_DNA"/>
</dbReference>
<proteinExistence type="predicted"/>
<dbReference type="AlphaFoldDB" id="A0AAD1YZM5"/>
<accession>A0AAD1YZM5</accession>
<comment type="subcellular location">
    <subcellularLocation>
        <location evidence="1">Nucleus</location>
    </subcellularLocation>
</comment>
<dbReference type="InterPro" id="IPR037818">
    <property type="entry name" value="TAF8"/>
</dbReference>
<dbReference type="PANTHER" id="PTHR46338:SF1">
    <property type="entry name" value="TRANSCRIPTION INITIATION FACTOR TFIID SUBUNIT 8"/>
    <property type="match status" value="1"/>
</dbReference>
<evidence type="ECO:0000256" key="1">
    <source>
        <dbReference type="ARBA" id="ARBA00004123"/>
    </source>
</evidence>
<protein>
    <recommendedName>
        <fullName evidence="5">Bromodomain associated domain-containing protein</fullName>
    </recommendedName>
</protein>
<reference evidence="6" key="1">
    <citation type="submission" date="2023-05" db="EMBL/GenBank/DDBJ databases">
        <authorList>
            <person name="Huff M."/>
        </authorList>
    </citation>
    <scope>NUCLEOTIDE SEQUENCE</scope>
</reference>
<dbReference type="GO" id="GO:0005669">
    <property type="term" value="C:transcription factor TFIID complex"/>
    <property type="evidence" value="ECO:0007669"/>
    <property type="project" value="InterPro"/>
</dbReference>
<dbReference type="InterPro" id="IPR006565">
    <property type="entry name" value="BTP"/>
</dbReference>
<dbReference type="Gene3D" id="1.10.20.10">
    <property type="entry name" value="Histone, subunit A"/>
    <property type="match status" value="1"/>
</dbReference>
<keyword evidence="4" id="KW-0539">Nucleus</keyword>
<dbReference type="Proteomes" id="UP000834106">
    <property type="component" value="Chromosome 3"/>
</dbReference>
<dbReference type="PANTHER" id="PTHR46338">
    <property type="entry name" value="TRANSCRIPTION INITIATION FACTOR TFIID SUBUNIT 8"/>
    <property type="match status" value="1"/>
</dbReference>
<sequence>MSDEDGKASGGFLIEKESLKANKKLGIDDFAEAIARIAVAQVCESLGFQSFQQSALNTLSDVVVRYIREVGRTAIFYANLANRSDGNAFDVIQGLEDLGSIPGFLGASDPSHCLSGSAVVRDIIRYIGEVEENPFVYSIPHFPVVKERKMNPGFKQTGKSLPEEHIPDWLPKFPHPETYKDLILGNEKELETGNNNILQQAEEQNKKFEMPLLNMLRKSICNGFEEEVSVEQGDAAKAQKAAESNPFLAPPVQFGEKEVPLPVLPAEFNDESAWRHQNHTVMDNHVSAVEQSARITEGVWSSLCESKGDRRNILLNGRPNVQFMFESNRKSLGKSTDSQTADTKRIALWFGGDHDEKDEKNRTSKQILHENGENLQEIVQL</sequence>
<evidence type="ECO:0000313" key="6">
    <source>
        <dbReference type="EMBL" id="CAI9758700.1"/>
    </source>
</evidence>